<sequence length="148" mass="16634">METTNKPQQTLAFINDKNPIVDAICNDLIASGIEVVFRSENIEDGLSKLSTLEKLPKVCVVDLDFYDRDILAELQKLWTKYPNINLIAHSDRDTEKAVKPLLDIGFTGYLLIGSDTDDFKKAIEAVTNDRRYFSAGVADIAQEYFGNK</sequence>
<evidence type="ECO:0000256" key="1">
    <source>
        <dbReference type="PROSITE-ProRule" id="PRU00169"/>
    </source>
</evidence>
<evidence type="ECO:0000259" key="2">
    <source>
        <dbReference type="PROSITE" id="PS50110"/>
    </source>
</evidence>
<evidence type="ECO:0000313" key="3">
    <source>
        <dbReference type="EMBL" id="MDN3707323.1"/>
    </source>
</evidence>
<accession>A0ABT8CS32</accession>
<comment type="caution">
    <text evidence="3">The sequence shown here is derived from an EMBL/GenBank/DDBJ whole genome shotgun (WGS) entry which is preliminary data.</text>
</comment>
<keyword evidence="4" id="KW-1185">Reference proteome</keyword>
<dbReference type="PROSITE" id="PS50110">
    <property type="entry name" value="RESPONSE_REGULATORY"/>
    <property type="match status" value="1"/>
</dbReference>
<proteinExistence type="predicted"/>
<feature type="domain" description="Response regulatory" evidence="2">
    <location>
        <begin position="10"/>
        <end position="127"/>
    </location>
</feature>
<dbReference type="SUPFAM" id="SSF52172">
    <property type="entry name" value="CheY-like"/>
    <property type="match status" value="1"/>
</dbReference>
<dbReference type="Gene3D" id="3.40.50.2300">
    <property type="match status" value="1"/>
</dbReference>
<dbReference type="InterPro" id="IPR001789">
    <property type="entry name" value="Sig_transdc_resp-reg_receiver"/>
</dbReference>
<name>A0ABT8CS32_9FLAO</name>
<organism evidence="3 4">
    <name type="scientific">Paenimyroides ceti</name>
    <dbReference type="NCBI Taxonomy" id="395087"/>
    <lineage>
        <taxon>Bacteria</taxon>
        <taxon>Pseudomonadati</taxon>
        <taxon>Bacteroidota</taxon>
        <taxon>Flavobacteriia</taxon>
        <taxon>Flavobacteriales</taxon>
        <taxon>Flavobacteriaceae</taxon>
        <taxon>Paenimyroides</taxon>
    </lineage>
</organism>
<keyword evidence="3" id="KW-0238">DNA-binding</keyword>
<dbReference type="EMBL" id="JAUFQU010000001">
    <property type="protein sequence ID" value="MDN3707323.1"/>
    <property type="molecule type" value="Genomic_DNA"/>
</dbReference>
<gene>
    <name evidence="3" type="ORF">QW060_09260</name>
</gene>
<reference evidence="4" key="1">
    <citation type="journal article" date="2019" name="Int. J. Syst. Evol. Microbiol.">
        <title>The Global Catalogue of Microorganisms (GCM) 10K type strain sequencing project: providing services to taxonomists for standard genome sequencing and annotation.</title>
        <authorList>
            <consortium name="The Broad Institute Genomics Platform"/>
            <consortium name="The Broad Institute Genome Sequencing Center for Infectious Disease"/>
            <person name="Wu L."/>
            <person name="Ma J."/>
        </authorList>
    </citation>
    <scope>NUCLEOTIDE SEQUENCE [LARGE SCALE GENOMIC DNA]</scope>
    <source>
        <strain evidence="4">CECT 7184</strain>
    </source>
</reference>
<dbReference type="RefSeq" id="WP_290363309.1">
    <property type="nucleotide sequence ID" value="NZ_JAUFQU010000001.1"/>
</dbReference>
<dbReference type="InterPro" id="IPR011006">
    <property type="entry name" value="CheY-like_superfamily"/>
</dbReference>
<dbReference type="GO" id="GO:0003677">
    <property type="term" value="F:DNA binding"/>
    <property type="evidence" value="ECO:0007669"/>
    <property type="project" value="UniProtKB-KW"/>
</dbReference>
<dbReference type="Proteomes" id="UP001242368">
    <property type="component" value="Unassembled WGS sequence"/>
</dbReference>
<keyword evidence="1" id="KW-0597">Phosphoprotein</keyword>
<protein>
    <submittedName>
        <fullName evidence="3">DNA-binding response regulator</fullName>
    </submittedName>
</protein>
<evidence type="ECO:0000313" key="4">
    <source>
        <dbReference type="Proteomes" id="UP001242368"/>
    </source>
</evidence>
<feature type="modified residue" description="4-aspartylphosphate" evidence="1">
    <location>
        <position position="62"/>
    </location>
</feature>